<evidence type="ECO:0000313" key="1">
    <source>
        <dbReference type="EMBL" id="KIM20724.1"/>
    </source>
</evidence>
<organism evidence="1 2">
    <name type="scientific">Serendipita vermifera MAFF 305830</name>
    <dbReference type="NCBI Taxonomy" id="933852"/>
    <lineage>
        <taxon>Eukaryota</taxon>
        <taxon>Fungi</taxon>
        <taxon>Dikarya</taxon>
        <taxon>Basidiomycota</taxon>
        <taxon>Agaricomycotina</taxon>
        <taxon>Agaricomycetes</taxon>
        <taxon>Sebacinales</taxon>
        <taxon>Serendipitaceae</taxon>
        <taxon>Serendipita</taxon>
    </lineage>
</organism>
<evidence type="ECO:0000313" key="2">
    <source>
        <dbReference type="Proteomes" id="UP000054097"/>
    </source>
</evidence>
<sequence>MNKPLSLEKAEVELEPQPGTLLKAVAQEDRFLDEFMTFMRKRIELDAQHLANLKGLQDNCNPDWRSSSIWPFISPFIVFCADEINHLESHIIEATACLDRIPHSSPPLPGAKEEFNAFDMPEIIKSPYLEYLRCYEVASSERSVQDLIWYRDALPRYGFKRLLPESERAYRQAVLQQQAAAELASRWYRDVFPEILEQHQQRAEAVKCFLHGTLTRQSLLASRLSSSNSTAIYDTILFSSSKFIAPHHEQMNKEKGHPFLKEVCYRNHAADGRVVKPIFGTDIVNTVALAHDILRELESAGFIQPRDLGGTTSHSGLTSSAPRELFKLEQDLYESGITAMQQSHLGLWHTLEFALMTAPPLLPFSNKEISLYSKGIPPDKMDALLKTRVPVARQAIMALVRQFWDYKIRNRGYEIDAHLNLTGRSDSEMLVEDLWRKCDIDEDCPFPRGVERVWDGIGKHFKVVWKKTGEEYRRQPGKVKTPVRDAPFVLMNFATLGNRPNWLPPTNGASVQL</sequence>
<protein>
    <submittedName>
        <fullName evidence="1">Uncharacterized protein</fullName>
    </submittedName>
</protein>
<dbReference type="EMBL" id="KN824411">
    <property type="protein sequence ID" value="KIM20724.1"/>
    <property type="molecule type" value="Genomic_DNA"/>
</dbReference>
<name>A0A0C3AL14_SERVB</name>
<proteinExistence type="predicted"/>
<dbReference type="AlphaFoldDB" id="A0A0C3AL14"/>
<reference evidence="2" key="2">
    <citation type="submission" date="2015-01" db="EMBL/GenBank/DDBJ databases">
        <title>Evolutionary Origins and Diversification of the Mycorrhizal Mutualists.</title>
        <authorList>
            <consortium name="DOE Joint Genome Institute"/>
            <consortium name="Mycorrhizal Genomics Consortium"/>
            <person name="Kohler A."/>
            <person name="Kuo A."/>
            <person name="Nagy L.G."/>
            <person name="Floudas D."/>
            <person name="Copeland A."/>
            <person name="Barry K.W."/>
            <person name="Cichocki N."/>
            <person name="Veneault-Fourrey C."/>
            <person name="LaButti K."/>
            <person name="Lindquist E.A."/>
            <person name="Lipzen A."/>
            <person name="Lundell T."/>
            <person name="Morin E."/>
            <person name="Murat C."/>
            <person name="Riley R."/>
            <person name="Ohm R."/>
            <person name="Sun H."/>
            <person name="Tunlid A."/>
            <person name="Henrissat B."/>
            <person name="Grigoriev I.V."/>
            <person name="Hibbett D.S."/>
            <person name="Martin F."/>
        </authorList>
    </citation>
    <scope>NUCLEOTIDE SEQUENCE [LARGE SCALE GENOMIC DNA]</scope>
    <source>
        <strain evidence="2">MAFF 305830</strain>
    </source>
</reference>
<keyword evidence="2" id="KW-1185">Reference proteome</keyword>
<gene>
    <name evidence="1" type="ORF">M408DRAFT_30117</name>
</gene>
<dbReference type="Proteomes" id="UP000054097">
    <property type="component" value="Unassembled WGS sequence"/>
</dbReference>
<dbReference type="HOGENOM" id="CLU_051728_0_0_1"/>
<accession>A0A0C3AL14</accession>
<reference evidence="1 2" key="1">
    <citation type="submission" date="2014-04" db="EMBL/GenBank/DDBJ databases">
        <authorList>
            <consortium name="DOE Joint Genome Institute"/>
            <person name="Kuo A."/>
            <person name="Zuccaro A."/>
            <person name="Kohler A."/>
            <person name="Nagy L.G."/>
            <person name="Floudas D."/>
            <person name="Copeland A."/>
            <person name="Barry K.W."/>
            <person name="Cichocki N."/>
            <person name="Veneault-Fourrey C."/>
            <person name="LaButti K."/>
            <person name="Lindquist E.A."/>
            <person name="Lipzen A."/>
            <person name="Lundell T."/>
            <person name="Morin E."/>
            <person name="Murat C."/>
            <person name="Sun H."/>
            <person name="Tunlid A."/>
            <person name="Henrissat B."/>
            <person name="Grigoriev I.V."/>
            <person name="Hibbett D.S."/>
            <person name="Martin F."/>
            <person name="Nordberg H.P."/>
            <person name="Cantor M.N."/>
            <person name="Hua S.X."/>
        </authorList>
    </citation>
    <scope>NUCLEOTIDE SEQUENCE [LARGE SCALE GENOMIC DNA]</scope>
    <source>
        <strain evidence="1 2">MAFF 305830</strain>
    </source>
</reference>